<accession>A0A0F9HZS2</accession>
<comment type="caution">
    <text evidence="1">The sequence shown here is derived from an EMBL/GenBank/DDBJ whole genome shotgun (WGS) entry which is preliminary data.</text>
</comment>
<gene>
    <name evidence="1" type="ORF">LCGC14_1640280</name>
</gene>
<organism evidence="1">
    <name type="scientific">marine sediment metagenome</name>
    <dbReference type="NCBI Taxonomy" id="412755"/>
    <lineage>
        <taxon>unclassified sequences</taxon>
        <taxon>metagenomes</taxon>
        <taxon>ecological metagenomes</taxon>
    </lineage>
</organism>
<dbReference type="AlphaFoldDB" id="A0A0F9HZS2"/>
<reference evidence="1" key="1">
    <citation type="journal article" date="2015" name="Nature">
        <title>Complex archaea that bridge the gap between prokaryotes and eukaryotes.</title>
        <authorList>
            <person name="Spang A."/>
            <person name="Saw J.H."/>
            <person name="Jorgensen S.L."/>
            <person name="Zaremba-Niedzwiedzka K."/>
            <person name="Martijn J."/>
            <person name="Lind A.E."/>
            <person name="van Eijk R."/>
            <person name="Schleper C."/>
            <person name="Guy L."/>
            <person name="Ettema T.J."/>
        </authorList>
    </citation>
    <scope>NUCLEOTIDE SEQUENCE</scope>
</reference>
<evidence type="ECO:0000313" key="1">
    <source>
        <dbReference type="EMBL" id="KKM20961.1"/>
    </source>
</evidence>
<feature type="non-terminal residue" evidence="1">
    <location>
        <position position="1"/>
    </location>
</feature>
<sequence>YCTNCGKKNPYFKSWREANLISPKTKKGVKKVK</sequence>
<name>A0A0F9HZS2_9ZZZZ</name>
<protein>
    <submittedName>
        <fullName evidence="1">Uncharacterized protein</fullName>
    </submittedName>
</protein>
<proteinExistence type="predicted"/>
<dbReference type="EMBL" id="LAZR01013661">
    <property type="protein sequence ID" value="KKM20961.1"/>
    <property type="molecule type" value="Genomic_DNA"/>
</dbReference>